<evidence type="ECO:0000256" key="9">
    <source>
        <dbReference type="SAM" id="MobiDB-lite"/>
    </source>
</evidence>
<dbReference type="PANTHER" id="PTHR30614:SF0">
    <property type="entry name" value="L-CYSTINE TRANSPORT SYSTEM PERMEASE PROTEIN TCYL"/>
    <property type="match status" value="1"/>
</dbReference>
<keyword evidence="4 8" id="KW-0812">Transmembrane</keyword>
<keyword evidence="6 8" id="KW-1133">Transmembrane helix</keyword>
<keyword evidence="5" id="KW-0029">Amino-acid transport</keyword>
<keyword evidence="12" id="KW-1185">Reference proteome</keyword>
<feature type="region of interest" description="Disordered" evidence="9">
    <location>
        <begin position="1"/>
        <end position="44"/>
    </location>
</feature>
<evidence type="ECO:0000313" key="12">
    <source>
        <dbReference type="Proteomes" id="UP001602058"/>
    </source>
</evidence>
<dbReference type="PROSITE" id="PS50928">
    <property type="entry name" value="ABC_TM1"/>
    <property type="match status" value="1"/>
</dbReference>
<sequence>MATPPPSRGSGTYTDTDTPAVAVEVRPKDAEGPAEPEGSHDAGDVDVVHAVPVRHPLRWLSVAVLTVLAAQLGHFLVTNPNFEWGTVGDYFGAQVFGQGIATTIKLTLVAMAIGTVGGVFVAVGRMSENRVLSSVCGAYVWFFRGIPVLVQLIFWYNLSALLPRISVGIPFGPEFVSTQTNSLISPWLAAILGLGLNEAAYMAEIVRGGLLGVDHGQTEAASALGMGRARILRRIVLPQAMRFIVPPTGSQVINMLKATSLVSVIALADLLYTAQSIYNRTFETIPLLIVACLWYLVMTSVLYIGQSFIERHYARGSSRTAPQSFWDFAFFRRRTPRASLAASETASAPVSETSS</sequence>
<evidence type="ECO:0000256" key="2">
    <source>
        <dbReference type="ARBA" id="ARBA00022448"/>
    </source>
</evidence>
<dbReference type="NCBIfam" id="TIGR01726">
    <property type="entry name" value="HEQRo_perm_3TM"/>
    <property type="match status" value="1"/>
</dbReference>
<dbReference type="CDD" id="cd06261">
    <property type="entry name" value="TM_PBP2"/>
    <property type="match status" value="1"/>
</dbReference>
<feature type="compositionally biased region" description="Basic and acidic residues" evidence="9">
    <location>
        <begin position="25"/>
        <end position="44"/>
    </location>
</feature>
<feature type="transmembrane region" description="Helical" evidence="8">
    <location>
        <begin position="284"/>
        <end position="305"/>
    </location>
</feature>
<comment type="similarity">
    <text evidence="8">Belongs to the binding-protein-dependent transport system permease family.</text>
</comment>
<evidence type="ECO:0000256" key="5">
    <source>
        <dbReference type="ARBA" id="ARBA00022970"/>
    </source>
</evidence>
<dbReference type="SUPFAM" id="SSF161098">
    <property type="entry name" value="MetI-like"/>
    <property type="match status" value="1"/>
</dbReference>
<feature type="transmembrane region" description="Helical" evidence="8">
    <location>
        <begin position="97"/>
        <end position="123"/>
    </location>
</feature>
<keyword evidence="7 8" id="KW-0472">Membrane</keyword>
<dbReference type="Proteomes" id="UP001602058">
    <property type="component" value="Unassembled WGS sequence"/>
</dbReference>
<dbReference type="InterPro" id="IPR000515">
    <property type="entry name" value="MetI-like"/>
</dbReference>
<evidence type="ECO:0000313" key="11">
    <source>
        <dbReference type="EMBL" id="MFF4520360.1"/>
    </source>
</evidence>
<proteinExistence type="inferred from homology"/>
<evidence type="ECO:0000256" key="3">
    <source>
        <dbReference type="ARBA" id="ARBA00022475"/>
    </source>
</evidence>
<dbReference type="RefSeq" id="WP_351075929.1">
    <property type="nucleotide sequence ID" value="NZ_JBEOZG010000001.1"/>
</dbReference>
<dbReference type="InterPro" id="IPR010065">
    <property type="entry name" value="AA_ABC_transptr_permease_3TM"/>
</dbReference>
<accession>A0ABW6UA94</accession>
<feature type="domain" description="ABC transmembrane type-1" evidence="10">
    <location>
        <begin position="100"/>
        <end position="306"/>
    </location>
</feature>
<evidence type="ECO:0000256" key="4">
    <source>
        <dbReference type="ARBA" id="ARBA00022692"/>
    </source>
</evidence>
<dbReference type="InterPro" id="IPR043429">
    <property type="entry name" value="ArtM/GltK/GlnP/TcyL/YhdX-like"/>
</dbReference>
<feature type="transmembrane region" description="Helical" evidence="8">
    <location>
        <begin position="59"/>
        <end position="77"/>
    </location>
</feature>
<evidence type="ECO:0000256" key="6">
    <source>
        <dbReference type="ARBA" id="ARBA00022989"/>
    </source>
</evidence>
<evidence type="ECO:0000259" key="10">
    <source>
        <dbReference type="PROSITE" id="PS50928"/>
    </source>
</evidence>
<gene>
    <name evidence="11" type="ORF">ACFY1D_02625</name>
</gene>
<dbReference type="Pfam" id="PF00528">
    <property type="entry name" value="BPD_transp_1"/>
    <property type="match status" value="1"/>
</dbReference>
<dbReference type="PANTHER" id="PTHR30614">
    <property type="entry name" value="MEMBRANE COMPONENT OF AMINO ACID ABC TRANSPORTER"/>
    <property type="match status" value="1"/>
</dbReference>
<evidence type="ECO:0000256" key="8">
    <source>
        <dbReference type="RuleBase" id="RU363032"/>
    </source>
</evidence>
<dbReference type="EMBL" id="JBIAWJ010000001">
    <property type="protein sequence ID" value="MFF4520360.1"/>
    <property type="molecule type" value="Genomic_DNA"/>
</dbReference>
<reference evidence="11 12" key="1">
    <citation type="submission" date="2024-10" db="EMBL/GenBank/DDBJ databases">
        <title>The Natural Products Discovery Center: Release of the First 8490 Sequenced Strains for Exploring Actinobacteria Biosynthetic Diversity.</title>
        <authorList>
            <person name="Kalkreuter E."/>
            <person name="Kautsar S.A."/>
            <person name="Yang D."/>
            <person name="Bader C.D."/>
            <person name="Teijaro C.N."/>
            <person name="Fluegel L."/>
            <person name="Davis C.M."/>
            <person name="Simpson J.R."/>
            <person name="Lauterbach L."/>
            <person name="Steele A.D."/>
            <person name="Gui C."/>
            <person name="Meng S."/>
            <person name="Li G."/>
            <person name="Viehrig K."/>
            <person name="Ye F."/>
            <person name="Su P."/>
            <person name="Kiefer A.F."/>
            <person name="Nichols A."/>
            <person name="Cepeda A.J."/>
            <person name="Yan W."/>
            <person name="Fan B."/>
            <person name="Jiang Y."/>
            <person name="Adhikari A."/>
            <person name="Zheng C.-J."/>
            <person name="Schuster L."/>
            <person name="Cowan T.M."/>
            <person name="Smanski M.J."/>
            <person name="Chevrette M.G."/>
            <person name="De Carvalho L.P.S."/>
            <person name="Shen B."/>
        </authorList>
    </citation>
    <scope>NUCLEOTIDE SEQUENCE [LARGE SCALE GENOMIC DNA]</scope>
    <source>
        <strain evidence="11 12">NPDC001390</strain>
    </source>
</reference>
<organism evidence="11 12">
    <name type="scientific">Streptomyces bluensis</name>
    <dbReference type="NCBI Taxonomy" id="33897"/>
    <lineage>
        <taxon>Bacteria</taxon>
        <taxon>Bacillati</taxon>
        <taxon>Actinomycetota</taxon>
        <taxon>Actinomycetes</taxon>
        <taxon>Kitasatosporales</taxon>
        <taxon>Streptomycetaceae</taxon>
        <taxon>Streptomyces</taxon>
    </lineage>
</organism>
<keyword evidence="3" id="KW-1003">Cell membrane</keyword>
<feature type="transmembrane region" description="Helical" evidence="8">
    <location>
        <begin position="135"/>
        <end position="156"/>
    </location>
</feature>
<dbReference type="Gene3D" id="1.10.3720.10">
    <property type="entry name" value="MetI-like"/>
    <property type="match status" value="1"/>
</dbReference>
<evidence type="ECO:0000256" key="7">
    <source>
        <dbReference type="ARBA" id="ARBA00023136"/>
    </source>
</evidence>
<feature type="transmembrane region" description="Helical" evidence="8">
    <location>
        <begin position="184"/>
        <end position="203"/>
    </location>
</feature>
<dbReference type="InterPro" id="IPR035906">
    <property type="entry name" value="MetI-like_sf"/>
</dbReference>
<protein>
    <submittedName>
        <fullName evidence="11">Amino acid ABC transporter permease</fullName>
    </submittedName>
</protein>
<comment type="caution">
    <text evidence="11">The sequence shown here is derived from an EMBL/GenBank/DDBJ whole genome shotgun (WGS) entry which is preliminary data.</text>
</comment>
<name>A0ABW6UA94_9ACTN</name>
<evidence type="ECO:0000256" key="1">
    <source>
        <dbReference type="ARBA" id="ARBA00004651"/>
    </source>
</evidence>
<comment type="subcellular location">
    <subcellularLocation>
        <location evidence="1 8">Cell membrane</location>
        <topology evidence="1 8">Multi-pass membrane protein</topology>
    </subcellularLocation>
</comment>
<keyword evidence="2 8" id="KW-0813">Transport</keyword>